<feature type="transmembrane region" description="Helical" evidence="8">
    <location>
        <begin position="484"/>
        <end position="504"/>
    </location>
</feature>
<feature type="transmembrane region" description="Helical" evidence="8">
    <location>
        <begin position="375"/>
        <end position="397"/>
    </location>
</feature>
<dbReference type="EMBL" id="CP000805">
    <property type="protein sequence ID" value="ACD70855.1"/>
    <property type="molecule type" value="Genomic_DNA"/>
</dbReference>
<feature type="transmembrane region" description="Helical" evidence="8">
    <location>
        <begin position="525"/>
        <end position="544"/>
    </location>
</feature>
<feature type="transmembrane region" description="Helical" evidence="8">
    <location>
        <begin position="457"/>
        <end position="478"/>
    </location>
</feature>
<reference evidence="9 10" key="1">
    <citation type="journal article" date="2008" name="BMC Microbiol.">
        <title>Complete genome sequence of Treponema pallidum ssp. pallidum strain SS14 determined with oligonucleotide arrays.</title>
        <authorList>
            <person name="Matejkova P."/>
            <person name="Strouhal M."/>
            <person name="Smajs D."/>
            <person name="Norris S.J."/>
            <person name="Palzkill T."/>
            <person name="Petrosino J.F."/>
            <person name="Sodergren E."/>
            <person name="Norton J.E."/>
            <person name="Singh J."/>
            <person name="Richmond T.A."/>
            <person name="Molla M.N."/>
            <person name="Albert T.J."/>
            <person name="Weinstock G.M."/>
        </authorList>
    </citation>
    <scope>NUCLEOTIDE SEQUENCE [LARGE SCALE GENOMIC DNA]</scope>
    <source>
        <strain evidence="9 10">SS14</strain>
    </source>
</reference>
<dbReference type="NCBIfam" id="NF004429">
    <property type="entry name" value="PRK05771.2-2"/>
    <property type="match status" value="1"/>
</dbReference>
<evidence type="ECO:0000256" key="2">
    <source>
        <dbReference type="ARBA" id="ARBA00009904"/>
    </source>
</evidence>
<dbReference type="AlphaFoldDB" id="A0A0H3BJ68"/>
<name>A0A0H3BJ68_TREPS</name>
<feature type="transmembrane region" description="Helical" evidence="8">
    <location>
        <begin position="564"/>
        <end position="585"/>
    </location>
</feature>
<feature type="transmembrane region" description="Helical" evidence="8">
    <location>
        <begin position="330"/>
        <end position="363"/>
    </location>
</feature>
<organism evidence="9 10">
    <name type="scientific">Treponema pallidum subsp. pallidum (strain SS14)</name>
    <dbReference type="NCBI Taxonomy" id="455434"/>
    <lineage>
        <taxon>Bacteria</taxon>
        <taxon>Pseudomonadati</taxon>
        <taxon>Spirochaetota</taxon>
        <taxon>Spirochaetia</taxon>
        <taxon>Spirochaetales</taxon>
        <taxon>Treponemataceae</taxon>
        <taxon>Treponema</taxon>
    </lineage>
</organism>
<gene>
    <name evidence="9" type="primary">atpI1</name>
    <name evidence="9" type="ordered locus">TPASS_0429</name>
</gene>
<evidence type="ECO:0000256" key="1">
    <source>
        <dbReference type="ARBA" id="ARBA00004141"/>
    </source>
</evidence>
<dbReference type="GO" id="GO:0016471">
    <property type="term" value="C:vacuolar proton-transporting V-type ATPase complex"/>
    <property type="evidence" value="ECO:0007669"/>
    <property type="project" value="TreeGrafter"/>
</dbReference>
<evidence type="ECO:0000313" key="9">
    <source>
        <dbReference type="EMBL" id="ACD70855.1"/>
    </source>
</evidence>
<evidence type="ECO:0000256" key="3">
    <source>
        <dbReference type="ARBA" id="ARBA00022448"/>
    </source>
</evidence>
<evidence type="ECO:0000256" key="4">
    <source>
        <dbReference type="ARBA" id="ARBA00022692"/>
    </source>
</evidence>
<dbReference type="GO" id="GO:0033179">
    <property type="term" value="C:proton-transporting V-type ATPase, V0 domain"/>
    <property type="evidence" value="ECO:0007669"/>
    <property type="project" value="InterPro"/>
</dbReference>
<dbReference type="Proteomes" id="UP000001202">
    <property type="component" value="Chromosome"/>
</dbReference>
<evidence type="ECO:0000313" key="10">
    <source>
        <dbReference type="Proteomes" id="UP000001202"/>
    </source>
</evidence>
<comment type="similarity">
    <text evidence="2">Belongs to the V-ATPase 116 kDa subunit family.</text>
</comment>
<keyword evidence="3" id="KW-0813">Transport</keyword>
<dbReference type="PANTHER" id="PTHR11629:SF63">
    <property type="entry name" value="V-TYPE PROTON ATPASE SUBUNIT A"/>
    <property type="match status" value="1"/>
</dbReference>
<evidence type="ECO:0000256" key="8">
    <source>
        <dbReference type="SAM" id="Phobius"/>
    </source>
</evidence>
<keyword evidence="7 8" id="KW-0472">Membrane</keyword>
<keyword evidence="4 8" id="KW-0812">Transmembrane</keyword>
<keyword evidence="5 8" id="KW-1133">Transmembrane helix</keyword>
<sequence length="622" mass="69077">MIVPMKKVTLLVLGSEQERSLQALRSFGAVHVQLRECASEQLAELHALDARCVQAIALVTDAQTKNVTRGEECRVAGQVVEAAEAVEQIVRTHSDRVELAQRIAQCIAHLERCEPWGDFDPADVRALAQRGIHLIPVELSERSYRCLPDELQTLCLARRGGLVRCVLVADKPGLPPSLPADARALELPDVSPADLFVRLRQLREECATLTQRLLAYSEYQGAIRALRQKIAADIEFERVHLSMVSVDVSQWRETGETLRIAHVSGYLPVSRVRAFSECARKEAWAYCCVDPMPEDPVPTQLRNNRWVNLISPLMNFLGTVPGYWEVDISGFFLLFFGVFFSIIFADAGYGAVLTLVSLGGIVLSKRKHAVVSPAWCLGLYLGTLTMVWGALVCNWFGVPVQYVPASLARIAVWEISGFADAAQRNKNQMHVCFFLGLLHLCLGHLIVVRRTFRSLRVLAEFGSLLMLGGMYVVVLNLIVDKERYPLTGMIVGSIIAGFVLNFIFVNYRVSVRQSVADSMKNVINALLGIVNVFADVMSYIRLWAVGLAGGAISATVNEMTHPLFANFLAFLGIVLLLFGHGLNYVMSILSVIVHGVRLNTLEFSNHVGLMWTGIRYTPFRER</sequence>
<dbReference type="SMR" id="A0A0H3BJ68"/>
<accession>A0A0H3BJ68</accession>
<dbReference type="GO" id="GO:0046961">
    <property type="term" value="F:proton-transporting ATPase activity, rotational mechanism"/>
    <property type="evidence" value="ECO:0007669"/>
    <property type="project" value="InterPro"/>
</dbReference>
<dbReference type="GO" id="GO:0007035">
    <property type="term" value="P:vacuolar acidification"/>
    <property type="evidence" value="ECO:0007669"/>
    <property type="project" value="TreeGrafter"/>
</dbReference>
<keyword evidence="6" id="KW-0406">Ion transport</keyword>
<dbReference type="RefSeq" id="WP_010881877.1">
    <property type="nucleotide sequence ID" value="NC_010741.1"/>
</dbReference>
<dbReference type="KEGG" id="tpp:TPASS_0429"/>
<dbReference type="PATRIC" id="fig|455434.6.peg.430"/>
<evidence type="ECO:0000256" key="7">
    <source>
        <dbReference type="ARBA" id="ARBA00023136"/>
    </source>
</evidence>
<proteinExistence type="inferred from homology"/>
<protein>
    <submittedName>
        <fullName evidence="9">V-type ATPase, subunit I</fullName>
    </submittedName>
</protein>
<dbReference type="InterPro" id="IPR002490">
    <property type="entry name" value="V-ATPase_116kDa_su"/>
</dbReference>
<feature type="transmembrane region" description="Helical" evidence="8">
    <location>
        <begin position="428"/>
        <end position="448"/>
    </location>
</feature>
<comment type="subcellular location">
    <subcellularLocation>
        <location evidence="1">Membrane</location>
        <topology evidence="1">Multi-pass membrane protein</topology>
    </subcellularLocation>
</comment>
<dbReference type="GO" id="GO:0051117">
    <property type="term" value="F:ATPase binding"/>
    <property type="evidence" value="ECO:0007669"/>
    <property type="project" value="TreeGrafter"/>
</dbReference>
<dbReference type="PANTHER" id="PTHR11629">
    <property type="entry name" value="VACUOLAR PROTON ATPASES"/>
    <property type="match status" value="1"/>
</dbReference>
<evidence type="ECO:0000256" key="6">
    <source>
        <dbReference type="ARBA" id="ARBA00023065"/>
    </source>
</evidence>
<evidence type="ECO:0000256" key="5">
    <source>
        <dbReference type="ARBA" id="ARBA00022989"/>
    </source>
</evidence>